<evidence type="ECO:0000259" key="3">
    <source>
        <dbReference type="Pfam" id="PF13360"/>
    </source>
</evidence>
<sequence length="507" mass="52376">MVRLVAMVGAVGGVVAVLLPGGAARPDRPDTGVLLGAAALVVVAVLGFLRRTRAVRSTAGLLAAGAAGWAVYCLYRDLTGGLPGSGTAVLAVCAVGVLVALVAAAVRPLGVPVAAGLVVVLAAAAVAGGLLAPRVPLRASTAGVAEPAAMAGQPGERRWTWRTEDPVLGVVAAGAGVVVAVEGGQLAALDGPTGAVRWRYAHQGAHVRALAVTPDRELVLAAFAPGGDRETGAELLVVLDAVTGEVHWKSTVDEWVADQDFLVPTNSVLPVRDLVGENDHTVRALELRTGEELWRWRPPSGCTSPFLLPRSGADVVLTSIHCDDRAGVLALDDRTGERRWSHESTVDSPVDHHLSTNPAGDLVSVDLAGERAVLRTADGTPLSTPDARVDAGLRPLLPDEPDDTLGPRVVDPATGDTRELPVTTCDSPRAHTTTETAYLRICGPDTEASLVWQTIADRRVARTPITWGTPEILSRMLGTDARAVVVPAPGAIVVAKATDTTVSGYPA</sequence>
<dbReference type="Proteomes" id="UP001156441">
    <property type="component" value="Unassembled WGS sequence"/>
</dbReference>
<accession>A0ABT2JDI8</accession>
<evidence type="ECO:0000256" key="1">
    <source>
        <dbReference type="SAM" id="MobiDB-lite"/>
    </source>
</evidence>
<feature type="domain" description="Pyrrolo-quinoline quinone repeat" evidence="3">
    <location>
        <begin position="155"/>
        <end position="221"/>
    </location>
</feature>
<keyword evidence="5" id="KW-1185">Reference proteome</keyword>
<dbReference type="PANTHER" id="PTHR34512:SF30">
    <property type="entry name" value="OUTER MEMBRANE PROTEIN ASSEMBLY FACTOR BAMB"/>
    <property type="match status" value="1"/>
</dbReference>
<gene>
    <name evidence="4" type="ORF">JT362_20490</name>
</gene>
<keyword evidence="2" id="KW-1133">Transmembrane helix</keyword>
<evidence type="ECO:0000256" key="2">
    <source>
        <dbReference type="SAM" id="Phobius"/>
    </source>
</evidence>
<dbReference type="InterPro" id="IPR002372">
    <property type="entry name" value="PQQ_rpt_dom"/>
</dbReference>
<dbReference type="EMBL" id="JAFFZE010000015">
    <property type="protein sequence ID" value="MCT2585505.1"/>
    <property type="molecule type" value="Genomic_DNA"/>
</dbReference>
<dbReference type="Pfam" id="PF13360">
    <property type="entry name" value="PQQ_2"/>
    <property type="match status" value="2"/>
</dbReference>
<dbReference type="PANTHER" id="PTHR34512">
    <property type="entry name" value="CELL SURFACE PROTEIN"/>
    <property type="match status" value="1"/>
</dbReference>
<feature type="transmembrane region" description="Helical" evidence="2">
    <location>
        <begin position="33"/>
        <end position="49"/>
    </location>
</feature>
<name>A0ABT2JDI8_9PSEU</name>
<feature type="transmembrane region" description="Helical" evidence="2">
    <location>
        <begin position="113"/>
        <end position="132"/>
    </location>
</feature>
<feature type="transmembrane region" description="Helical" evidence="2">
    <location>
        <begin position="84"/>
        <end position="106"/>
    </location>
</feature>
<keyword evidence="2" id="KW-0812">Transmembrane</keyword>
<reference evidence="4 5" key="1">
    <citation type="submission" date="2021-02" db="EMBL/GenBank/DDBJ databases">
        <title>Actinophytocola xerophila sp. nov., isolated from soil of cotton cropping field.</title>
        <authorList>
            <person name="Huang R."/>
            <person name="Chen X."/>
            <person name="Ge X."/>
            <person name="Liu W."/>
        </authorList>
    </citation>
    <scope>NUCLEOTIDE SEQUENCE [LARGE SCALE GENOMIC DNA]</scope>
    <source>
        <strain evidence="4 5">S1-96</strain>
    </source>
</reference>
<dbReference type="SUPFAM" id="SSF50998">
    <property type="entry name" value="Quinoprotein alcohol dehydrogenase-like"/>
    <property type="match status" value="1"/>
</dbReference>
<dbReference type="InterPro" id="IPR015943">
    <property type="entry name" value="WD40/YVTN_repeat-like_dom_sf"/>
</dbReference>
<dbReference type="Gene3D" id="2.130.10.10">
    <property type="entry name" value="YVTN repeat-like/Quinoprotein amine dehydrogenase"/>
    <property type="match status" value="2"/>
</dbReference>
<keyword evidence="2" id="KW-0472">Membrane</keyword>
<feature type="domain" description="Pyrrolo-quinoline quinone repeat" evidence="3">
    <location>
        <begin position="231"/>
        <end position="343"/>
    </location>
</feature>
<evidence type="ECO:0000313" key="5">
    <source>
        <dbReference type="Proteomes" id="UP001156441"/>
    </source>
</evidence>
<comment type="caution">
    <text evidence="4">The sequence shown here is derived from an EMBL/GenBank/DDBJ whole genome shotgun (WGS) entry which is preliminary data.</text>
</comment>
<proteinExistence type="predicted"/>
<protein>
    <submittedName>
        <fullName evidence="4">PQQ-binding-like beta-propeller repeat protein</fullName>
    </submittedName>
</protein>
<organism evidence="4 5">
    <name type="scientific">Actinophytocola gossypii</name>
    <dbReference type="NCBI Taxonomy" id="2812003"/>
    <lineage>
        <taxon>Bacteria</taxon>
        <taxon>Bacillati</taxon>
        <taxon>Actinomycetota</taxon>
        <taxon>Actinomycetes</taxon>
        <taxon>Pseudonocardiales</taxon>
        <taxon>Pseudonocardiaceae</taxon>
    </lineage>
</organism>
<evidence type="ECO:0000313" key="4">
    <source>
        <dbReference type="EMBL" id="MCT2585505.1"/>
    </source>
</evidence>
<dbReference type="RefSeq" id="WP_260193102.1">
    <property type="nucleotide sequence ID" value="NZ_JAFFZE010000015.1"/>
</dbReference>
<feature type="region of interest" description="Disordered" evidence="1">
    <location>
        <begin position="378"/>
        <end position="418"/>
    </location>
</feature>
<dbReference type="InterPro" id="IPR011047">
    <property type="entry name" value="Quinoprotein_ADH-like_sf"/>
</dbReference>